<evidence type="ECO:0000256" key="1">
    <source>
        <dbReference type="SAM" id="MobiDB-lite"/>
    </source>
</evidence>
<gene>
    <name evidence="2" type="ORF">SPIL2461_LOCUS6937</name>
</gene>
<dbReference type="EMBL" id="CAJNIZ010010813">
    <property type="protein sequence ID" value="CAE7306641.1"/>
    <property type="molecule type" value="Genomic_DNA"/>
</dbReference>
<feature type="non-terminal residue" evidence="2">
    <location>
        <position position="428"/>
    </location>
</feature>
<accession>A0A812NE50</accession>
<sequence>EAALVPHLPAALLRAPAGTSKLKWNFELLGAAVGDEDFTDQHTASRVRAAAPLVEALAELEDAQVGLRLLRSCAGHCRLVHGSRCAPPSGQRSALQHFDSLVRDCFSGLTGLHLNGWQWEQAGRGLAYAGLGLRSVASDGAAAYLASLGGCLEACRAIDPHYAAAGLATEPSVVAAAAGLPQPLAPHLALAMKQKALTKAADEAGWQRLSRARAFLAAVPVGRKRMDTAAFVAELRQRLHVPDSSQDTWCPRCNGILDSHSLHAGTCIAGGERTMRHNAARDLVCWWADKAGLNPEKEKPGLLLPQRPEDAGQAGRRPADIYLPSLSGFPAALDLAITAPQRPESLAQASQSALAAASAYKLANHLGTAQACQEQGAVPASCSGSHWCVGGLSCQRPAADCEGGCGSHTRRGIASACRDAPGTARVSP</sequence>
<organism evidence="2 3">
    <name type="scientific">Symbiodinium pilosum</name>
    <name type="common">Dinoflagellate</name>
    <dbReference type="NCBI Taxonomy" id="2952"/>
    <lineage>
        <taxon>Eukaryota</taxon>
        <taxon>Sar</taxon>
        <taxon>Alveolata</taxon>
        <taxon>Dinophyceae</taxon>
        <taxon>Suessiales</taxon>
        <taxon>Symbiodiniaceae</taxon>
        <taxon>Symbiodinium</taxon>
    </lineage>
</organism>
<dbReference type="PANTHER" id="PTHR48462:SF1">
    <property type="entry name" value="PROTEIN, PUTATIVE-RELATED"/>
    <property type="match status" value="1"/>
</dbReference>
<evidence type="ECO:0000313" key="3">
    <source>
        <dbReference type="Proteomes" id="UP000649617"/>
    </source>
</evidence>
<reference evidence="2" key="1">
    <citation type="submission" date="2021-02" db="EMBL/GenBank/DDBJ databases">
        <authorList>
            <person name="Dougan E. K."/>
            <person name="Rhodes N."/>
            <person name="Thang M."/>
            <person name="Chan C."/>
        </authorList>
    </citation>
    <scope>NUCLEOTIDE SEQUENCE</scope>
</reference>
<dbReference type="Proteomes" id="UP000649617">
    <property type="component" value="Unassembled WGS sequence"/>
</dbReference>
<evidence type="ECO:0000313" key="2">
    <source>
        <dbReference type="EMBL" id="CAE7306641.1"/>
    </source>
</evidence>
<keyword evidence="3" id="KW-1185">Reference proteome</keyword>
<proteinExistence type="predicted"/>
<protein>
    <submittedName>
        <fullName evidence="2">Uncharacterized protein</fullName>
    </submittedName>
</protein>
<name>A0A812NE50_SYMPI</name>
<comment type="caution">
    <text evidence="2">The sequence shown here is derived from an EMBL/GenBank/DDBJ whole genome shotgun (WGS) entry which is preliminary data.</text>
</comment>
<dbReference type="AlphaFoldDB" id="A0A812NE50"/>
<feature type="region of interest" description="Disordered" evidence="1">
    <location>
        <begin position="297"/>
        <end position="316"/>
    </location>
</feature>
<dbReference type="PANTHER" id="PTHR48462">
    <property type="entry name" value="PROTEIN, PUTATIVE-RELATED"/>
    <property type="match status" value="1"/>
</dbReference>